<keyword evidence="2" id="KW-0472">Membrane</keyword>
<dbReference type="Gene3D" id="2.40.160.50">
    <property type="entry name" value="membrane protein fhac: a member of the omp85/tpsb transporter family"/>
    <property type="match status" value="1"/>
</dbReference>
<dbReference type="RefSeq" id="WP_379599012.1">
    <property type="nucleotide sequence ID" value="NZ_JBHRTN010000020.1"/>
</dbReference>
<keyword evidence="5" id="KW-1185">Reference proteome</keyword>
<gene>
    <name evidence="4" type="ORF">ACFOD4_19070</name>
</gene>
<organism evidence="4 5">
    <name type="scientific">Teichococcus globiformis</name>
    <dbReference type="NCBI Taxonomy" id="2307229"/>
    <lineage>
        <taxon>Bacteria</taxon>
        <taxon>Pseudomonadati</taxon>
        <taxon>Pseudomonadota</taxon>
        <taxon>Alphaproteobacteria</taxon>
        <taxon>Acetobacterales</taxon>
        <taxon>Roseomonadaceae</taxon>
        <taxon>Roseomonas</taxon>
    </lineage>
</organism>
<evidence type="ECO:0000313" key="4">
    <source>
        <dbReference type="EMBL" id="MFC3127174.1"/>
    </source>
</evidence>
<reference evidence="5" key="1">
    <citation type="journal article" date="2019" name="Int. J. Syst. Evol. Microbiol.">
        <title>The Global Catalogue of Microorganisms (GCM) 10K type strain sequencing project: providing services to taxonomists for standard genome sequencing and annotation.</title>
        <authorList>
            <consortium name="The Broad Institute Genomics Platform"/>
            <consortium name="The Broad Institute Genome Sequencing Center for Infectious Disease"/>
            <person name="Wu L."/>
            <person name="Ma J."/>
        </authorList>
    </citation>
    <scope>NUCLEOTIDE SEQUENCE [LARGE SCALE GENOMIC DNA]</scope>
    <source>
        <strain evidence="5">KCTC 52094</strain>
    </source>
</reference>
<evidence type="ECO:0000256" key="2">
    <source>
        <dbReference type="ARBA" id="ARBA00023136"/>
    </source>
</evidence>
<dbReference type="Proteomes" id="UP001595593">
    <property type="component" value="Unassembled WGS sequence"/>
</dbReference>
<dbReference type="Pfam" id="PF01103">
    <property type="entry name" value="Omp85"/>
    <property type="match status" value="1"/>
</dbReference>
<sequence>MSSPPVTDDWRQMKHRSHDMRVLKAVLASIMFQGFLLPAAQASDWSARFFDTEDELFDVSDILSQGGFIPVPVIITEPAVEGGLGIAGQFIGSSDTPGAAPGRTILGGGYTGNRSWAGGLLQQGSLADGQLLYRAGLGLANLTLPTFPFGGGTEVNYDNEMRFAFGNLRYRIPDTPLSLGPRFIYRSSNVSVESQGPLAEQVNTVVARVTGERHYAALGLSLNYDSRNNPFTPTQGMNAVLKHDIYSAALGSAKDFTELQLNIQAFQTMSEEWSIGAKLSIDSVSKGAPFFMSPGVDLRGVQYGRYQGDTALSAEAELRHQFTPRWAGVVFGGYGQTFADNSRLYEARNDIWTYGVGIRYRIARRYGIDFGVDVARGPESTAFYIQFGHAWARTMD</sequence>
<proteinExistence type="predicted"/>
<name>A0ABV7G380_9PROT</name>
<evidence type="ECO:0000259" key="3">
    <source>
        <dbReference type="Pfam" id="PF01103"/>
    </source>
</evidence>
<dbReference type="EMBL" id="JBHRTN010000020">
    <property type="protein sequence ID" value="MFC3127174.1"/>
    <property type="molecule type" value="Genomic_DNA"/>
</dbReference>
<evidence type="ECO:0000313" key="5">
    <source>
        <dbReference type="Proteomes" id="UP001595593"/>
    </source>
</evidence>
<dbReference type="InterPro" id="IPR000184">
    <property type="entry name" value="Bac_surfAg_D15"/>
</dbReference>
<comment type="subcellular location">
    <subcellularLocation>
        <location evidence="1">Membrane</location>
    </subcellularLocation>
</comment>
<accession>A0ABV7G380</accession>
<comment type="caution">
    <text evidence="4">The sequence shown here is derived from an EMBL/GenBank/DDBJ whole genome shotgun (WGS) entry which is preliminary data.</text>
</comment>
<evidence type="ECO:0000256" key="1">
    <source>
        <dbReference type="ARBA" id="ARBA00004370"/>
    </source>
</evidence>
<feature type="domain" description="Bacterial surface antigen (D15)" evidence="3">
    <location>
        <begin position="185"/>
        <end position="388"/>
    </location>
</feature>
<dbReference type="SUPFAM" id="SSF56935">
    <property type="entry name" value="Porins"/>
    <property type="match status" value="1"/>
</dbReference>
<protein>
    <submittedName>
        <fullName evidence="4">BamA/TamA family outer membrane protein</fullName>
    </submittedName>
</protein>